<accession>A0AA87YQQ0</accession>
<evidence type="ECO:0000256" key="1">
    <source>
        <dbReference type="SAM" id="MobiDB-lite"/>
    </source>
</evidence>
<keyword evidence="3" id="KW-1185">Reference proteome</keyword>
<proteinExistence type="predicted"/>
<feature type="compositionally biased region" description="Basic and acidic residues" evidence="1">
    <location>
        <begin position="37"/>
        <end position="61"/>
    </location>
</feature>
<dbReference type="EMBL" id="BTGU01003786">
    <property type="protein sequence ID" value="GMN19412.1"/>
    <property type="molecule type" value="Genomic_DNA"/>
</dbReference>
<reference evidence="2" key="1">
    <citation type="submission" date="2023-07" db="EMBL/GenBank/DDBJ databases">
        <title>draft genome sequence of fig (Ficus carica).</title>
        <authorList>
            <person name="Takahashi T."/>
            <person name="Nishimura K."/>
        </authorList>
    </citation>
    <scope>NUCLEOTIDE SEQUENCE</scope>
</reference>
<dbReference type="Proteomes" id="UP001187192">
    <property type="component" value="Unassembled WGS sequence"/>
</dbReference>
<name>A0AA87YQQ0_FICCA</name>
<feature type="region of interest" description="Disordered" evidence="1">
    <location>
        <begin position="1"/>
        <end position="61"/>
    </location>
</feature>
<feature type="compositionally biased region" description="Basic and acidic residues" evidence="1">
    <location>
        <begin position="1"/>
        <end position="27"/>
    </location>
</feature>
<dbReference type="AlphaFoldDB" id="A0AA87YQQ0"/>
<organism evidence="2 3">
    <name type="scientific">Ficus carica</name>
    <name type="common">Common fig</name>
    <dbReference type="NCBI Taxonomy" id="3494"/>
    <lineage>
        <taxon>Eukaryota</taxon>
        <taxon>Viridiplantae</taxon>
        <taxon>Streptophyta</taxon>
        <taxon>Embryophyta</taxon>
        <taxon>Tracheophyta</taxon>
        <taxon>Spermatophyta</taxon>
        <taxon>Magnoliopsida</taxon>
        <taxon>eudicotyledons</taxon>
        <taxon>Gunneridae</taxon>
        <taxon>Pentapetalae</taxon>
        <taxon>rosids</taxon>
        <taxon>fabids</taxon>
        <taxon>Rosales</taxon>
        <taxon>Moraceae</taxon>
        <taxon>Ficeae</taxon>
        <taxon>Ficus</taxon>
    </lineage>
</organism>
<evidence type="ECO:0000313" key="3">
    <source>
        <dbReference type="Proteomes" id="UP001187192"/>
    </source>
</evidence>
<comment type="caution">
    <text evidence="2">The sequence shown here is derived from an EMBL/GenBank/DDBJ whole genome shotgun (WGS) entry which is preliminary data.</text>
</comment>
<protein>
    <submittedName>
        <fullName evidence="2">Uncharacterized protein</fullName>
    </submittedName>
</protein>
<evidence type="ECO:0000313" key="2">
    <source>
        <dbReference type="EMBL" id="GMN19412.1"/>
    </source>
</evidence>
<gene>
    <name evidence="2" type="ORF">TIFTF001_045183</name>
</gene>
<sequence length="61" mass="7039">MMGFKEEIGGTSRDGDWRRERKGEALERMNGGVATGRDWRQEIKGEGRERMEGGQQRLEAR</sequence>